<evidence type="ECO:0000256" key="5">
    <source>
        <dbReference type="ARBA" id="ARBA00048772"/>
    </source>
</evidence>
<dbReference type="Proteomes" id="UP000238701">
    <property type="component" value="Unassembled WGS sequence"/>
</dbReference>
<evidence type="ECO:0000256" key="3">
    <source>
        <dbReference type="ARBA" id="ARBA00013007"/>
    </source>
</evidence>
<dbReference type="EC" id="2.1.3.3" evidence="3 6"/>
<keyword evidence="4 6" id="KW-0808">Transferase</keyword>
<dbReference type="NCBIfam" id="NF001986">
    <property type="entry name" value="PRK00779.1"/>
    <property type="match status" value="1"/>
</dbReference>
<name>A0A2U3KUG8_9BACT</name>
<dbReference type="EMBL" id="OMOD01000142">
    <property type="protein sequence ID" value="SPF43207.1"/>
    <property type="molecule type" value="Genomic_DNA"/>
</dbReference>
<dbReference type="Gene3D" id="3.40.50.1370">
    <property type="entry name" value="Aspartate/ornithine carbamoyltransferase"/>
    <property type="match status" value="2"/>
</dbReference>
<reference evidence="10" key="1">
    <citation type="submission" date="2018-02" db="EMBL/GenBank/DDBJ databases">
        <authorList>
            <person name="Hausmann B."/>
        </authorList>
    </citation>
    <scope>NUCLEOTIDE SEQUENCE [LARGE SCALE GENOMIC DNA]</scope>
    <source>
        <strain evidence="10">Peat soil MAG SbA1</strain>
    </source>
</reference>
<dbReference type="NCBIfam" id="TIGR00658">
    <property type="entry name" value="orni_carb_tr"/>
    <property type="match status" value="1"/>
</dbReference>
<dbReference type="HAMAP" id="MF_01109">
    <property type="entry name" value="OTCase"/>
    <property type="match status" value="1"/>
</dbReference>
<comment type="catalytic activity">
    <reaction evidence="5 6">
        <text>carbamoyl phosphate + L-ornithine = L-citrulline + phosphate + H(+)</text>
        <dbReference type="Rhea" id="RHEA:19513"/>
        <dbReference type="ChEBI" id="CHEBI:15378"/>
        <dbReference type="ChEBI" id="CHEBI:43474"/>
        <dbReference type="ChEBI" id="CHEBI:46911"/>
        <dbReference type="ChEBI" id="CHEBI:57743"/>
        <dbReference type="ChEBI" id="CHEBI:58228"/>
        <dbReference type="EC" id="2.1.3.3"/>
    </reaction>
</comment>
<dbReference type="PRINTS" id="PR00102">
    <property type="entry name" value="OTCASE"/>
</dbReference>
<feature type="binding site" evidence="6">
    <location>
        <position position="224"/>
    </location>
    <ligand>
        <name>L-ornithine</name>
        <dbReference type="ChEBI" id="CHEBI:46911"/>
    </ligand>
</feature>
<protein>
    <recommendedName>
        <fullName evidence="3 6">Ornithine carbamoyltransferase</fullName>
        <shortName evidence="6">OTCase</shortName>
        <ecNumber evidence="3 6">2.1.3.3</ecNumber>
    </recommendedName>
</protein>
<keyword evidence="6" id="KW-0963">Cytoplasm</keyword>
<accession>A0A2U3KUG8</accession>
<dbReference type="GO" id="GO:0019240">
    <property type="term" value="P:citrulline biosynthetic process"/>
    <property type="evidence" value="ECO:0007669"/>
    <property type="project" value="TreeGrafter"/>
</dbReference>
<feature type="domain" description="Aspartate/ornithine carbamoyltransferase carbamoyl-P binding" evidence="8">
    <location>
        <begin position="5"/>
        <end position="142"/>
    </location>
</feature>
<feature type="binding site" evidence="6">
    <location>
        <position position="292"/>
    </location>
    <ligand>
        <name>carbamoyl phosphate</name>
        <dbReference type="ChEBI" id="CHEBI:58228"/>
    </ligand>
</feature>
<dbReference type="Pfam" id="PF00185">
    <property type="entry name" value="OTCace"/>
    <property type="match status" value="1"/>
</dbReference>
<evidence type="ECO:0000256" key="2">
    <source>
        <dbReference type="ARBA" id="ARBA00007805"/>
    </source>
</evidence>
<comment type="pathway">
    <text evidence="1">Amino-acid biosynthesis; L-arginine biosynthesis; L-arginine from L-ornithine and carbamoyl phosphate: step 1/3.</text>
</comment>
<gene>
    <name evidence="9" type="primary">argF</name>
    <name evidence="9" type="ORF">SBA1_480077</name>
</gene>
<evidence type="ECO:0000313" key="10">
    <source>
        <dbReference type="Proteomes" id="UP000238701"/>
    </source>
</evidence>
<dbReference type="Pfam" id="PF02729">
    <property type="entry name" value="OTCace_N"/>
    <property type="match status" value="1"/>
</dbReference>
<feature type="binding site" evidence="6">
    <location>
        <begin position="264"/>
        <end position="265"/>
    </location>
    <ligand>
        <name>carbamoyl phosphate</name>
        <dbReference type="ChEBI" id="CHEBI:58228"/>
    </ligand>
</feature>
<dbReference type="OrthoDB" id="9802587at2"/>
<dbReference type="SUPFAM" id="SSF53671">
    <property type="entry name" value="Aspartate/ornithine carbamoyltransferase"/>
    <property type="match status" value="1"/>
</dbReference>
<dbReference type="GO" id="GO:0004585">
    <property type="term" value="F:ornithine carbamoyltransferase activity"/>
    <property type="evidence" value="ECO:0007669"/>
    <property type="project" value="UniProtKB-UniRule"/>
</dbReference>
<comment type="similarity">
    <text evidence="2 6">Belongs to the aspartate/ornithine carbamoyltransferase superfamily. OTCase family.</text>
</comment>
<dbReference type="InterPro" id="IPR006130">
    <property type="entry name" value="Asp/Orn_carbamoylTrfase"/>
</dbReference>
<dbReference type="InterPro" id="IPR006131">
    <property type="entry name" value="Asp_carbamoyltransf_Asp/Orn-bd"/>
</dbReference>
<dbReference type="InterPro" id="IPR006132">
    <property type="entry name" value="Asp/Orn_carbamoyltranf_P-bd"/>
</dbReference>
<dbReference type="FunFam" id="3.40.50.1370:FF:000008">
    <property type="entry name" value="Ornithine carbamoyltransferase"/>
    <property type="match status" value="1"/>
</dbReference>
<dbReference type="AlphaFoldDB" id="A0A2U3KUG8"/>
<dbReference type="GO" id="GO:0042450">
    <property type="term" value="P:L-arginine biosynthetic process via ornithine"/>
    <property type="evidence" value="ECO:0007669"/>
    <property type="project" value="UniProtKB-UniRule"/>
</dbReference>
<dbReference type="PANTHER" id="PTHR45753">
    <property type="entry name" value="ORNITHINE CARBAMOYLTRANSFERASE, MITOCHONDRIAL"/>
    <property type="match status" value="1"/>
</dbReference>
<evidence type="ECO:0000313" key="9">
    <source>
        <dbReference type="EMBL" id="SPF43207.1"/>
    </source>
</evidence>
<evidence type="ECO:0000259" key="8">
    <source>
        <dbReference type="Pfam" id="PF02729"/>
    </source>
</evidence>
<dbReference type="GO" id="GO:0016597">
    <property type="term" value="F:amino acid binding"/>
    <property type="evidence" value="ECO:0007669"/>
    <property type="project" value="InterPro"/>
</dbReference>
<dbReference type="PRINTS" id="PR00100">
    <property type="entry name" value="AOTCASE"/>
</dbReference>
<feature type="binding site" evidence="6">
    <location>
        <position position="160"/>
    </location>
    <ligand>
        <name>L-ornithine</name>
        <dbReference type="ChEBI" id="CHEBI:46911"/>
    </ligand>
</feature>
<feature type="binding site" evidence="6">
    <location>
        <begin position="129"/>
        <end position="132"/>
    </location>
    <ligand>
        <name>carbamoyl phosphate</name>
        <dbReference type="ChEBI" id="CHEBI:58228"/>
    </ligand>
</feature>
<dbReference type="PANTHER" id="PTHR45753:SF3">
    <property type="entry name" value="ORNITHINE TRANSCARBAMYLASE, MITOCHONDRIAL"/>
    <property type="match status" value="1"/>
</dbReference>
<dbReference type="GO" id="GO:0005737">
    <property type="term" value="C:cytoplasm"/>
    <property type="evidence" value="ECO:0007669"/>
    <property type="project" value="UniProtKB-SubCell"/>
</dbReference>
<dbReference type="InterPro" id="IPR024904">
    <property type="entry name" value="OTCase_ArgI"/>
</dbReference>
<organism evidence="9 10">
    <name type="scientific">Candidatus Sulfotelmatobacter kueseliae</name>
    <dbReference type="NCBI Taxonomy" id="2042962"/>
    <lineage>
        <taxon>Bacteria</taxon>
        <taxon>Pseudomonadati</taxon>
        <taxon>Acidobacteriota</taxon>
        <taxon>Terriglobia</taxon>
        <taxon>Terriglobales</taxon>
        <taxon>Candidatus Korobacteraceae</taxon>
        <taxon>Candidatus Sulfotelmatobacter</taxon>
    </lineage>
</organism>
<comment type="subcellular location">
    <subcellularLocation>
        <location evidence="6">Cytoplasm</location>
    </subcellularLocation>
</comment>
<comment type="caution">
    <text evidence="6">Lacks conserved residue(s) required for the propagation of feature annotation.</text>
</comment>
<feature type="binding site" evidence="6">
    <location>
        <begin position="228"/>
        <end position="229"/>
    </location>
    <ligand>
        <name>L-ornithine</name>
        <dbReference type="ChEBI" id="CHEBI:46911"/>
    </ligand>
</feature>
<dbReference type="InterPro" id="IPR036901">
    <property type="entry name" value="Asp/Orn_carbamoylTrfase_sf"/>
</dbReference>
<dbReference type="InterPro" id="IPR002292">
    <property type="entry name" value="Orn/put_carbamltrans"/>
</dbReference>
<proteinExistence type="inferred from homology"/>
<evidence type="ECO:0000259" key="7">
    <source>
        <dbReference type="Pfam" id="PF00185"/>
    </source>
</evidence>
<evidence type="ECO:0000256" key="6">
    <source>
        <dbReference type="HAMAP-Rule" id="MF_01109"/>
    </source>
</evidence>
<evidence type="ECO:0000256" key="1">
    <source>
        <dbReference type="ARBA" id="ARBA00004975"/>
    </source>
</evidence>
<feature type="binding site" evidence="6">
    <location>
        <position position="102"/>
    </location>
    <ligand>
        <name>carbamoyl phosphate</name>
        <dbReference type="ChEBI" id="CHEBI:58228"/>
    </ligand>
</feature>
<evidence type="ECO:0000256" key="4">
    <source>
        <dbReference type="ARBA" id="ARBA00022679"/>
    </source>
</evidence>
<feature type="domain" description="Aspartate/ornithine carbamoyltransferase Asp/Orn-binding" evidence="7">
    <location>
        <begin position="149"/>
        <end position="301"/>
    </location>
</feature>
<sequence length="322" mass="35828">MGRHNFLSIKDFSPEEIRYFLDLAREIKSHPSAHSGALKGKTLAMIFEKPSLRTRVSFDVGIQQLGGFSLYLSPAEISLGKRESVYDVAKNLERMVQAIMIRTYAHDIVERMAEYASIPIINGLTDYSHPCQAMADYLTIQELKGNVAGLKVAYVGDGNNVCHSLMFAGAQLGAHVWAATPEGYEPKPEAVEWALQRGAKTGGTCTLTHDPAEAVSAADVVYTDVWASMGQEAEAEMRRKLFLPYQVNSDLFRKAKFDAVFMHCLPAHRGDEVTDEVIDSPNSVVYQQAENRLHAQKAILLELMQYRDVPEPVPFQEMTTSV</sequence>